<dbReference type="EMBL" id="NEVH01005295">
    <property type="protein sequence ID" value="PNF38787.1"/>
    <property type="molecule type" value="Genomic_DNA"/>
</dbReference>
<dbReference type="InParanoid" id="A0A2J7RD76"/>
<keyword evidence="2" id="KW-1185">Reference proteome</keyword>
<comment type="caution">
    <text evidence="1">The sequence shown here is derived from an EMBL/GenBank/DDBJ whole genome shotgun (WGS) entry which is preliminary data.</text>
</comment>
<evidence type="ECO:0000313" key="1">
    <source>
        <dbReference type="EMBL" id="PNF38787.1"/>
    </source>
</evidence>
<dbReference type="AlphaFoldDB" id="A0A2J7RD76"/>
<proteinExistence type="predicted"/>
<evidence type="ECO:0008006" key="3">
    <source>
        <dbReference type="Google" id="ProtNLM"/>
    </source>
</evidence>
<sequence>MKINPTKSKAVCFRRARVTEPLNYSLGGTVIPEASSCKYLGIILRSDLSWSDQLETPCYLSRGDHGKKIRSRKQRTDIGKYSFVNRTIQLWNQLPADALGTLSCKPSNFRQRVRKVINEAK</sequence>
<gene>
    <name evidence="1" type="ORF">B7P43_G12813</name>
</gene>
<protein>
    <recommendedName>
        <fullName evidence="3">Reverse transcriptase domain-containing protein</fullName>
    </recommendedName>
</protein>
<organism evidence="1 2">
    <name type="scientific">Cryptotermes secundus</name>
    <dbReference type="NCBI Taxonomy" id="105785"/>
    <lineage>
        <taxon>Eukaryota</taxon>
        <taxon>Metazoa</taxon>
        <taxon>Ecdysozoa</taxon>
        <taxon>Arthropoda</taxon>
        <taxon>Hexapoda</taxon>
        <taxon>Insecta</taxon>
        <taxon>Pterygota</taxon>
        <taxon>Neoptera</taxon>
        <taxon>Polyneoptera</taxon>
        <taxon>Dictyoptera</taxon>
        <taxon>Blattodea</taxon>
        <taxon>Blattoidea</taxon>
        <taxon>Termitoidae</taxon>
        <taxon>Kalotermitidae</taxon>
        <taxon>Cryptotermitinae</taxon>
        <taxon>Cryptotermes</taxon>
    </lineage>
</organism>
<name>A0A2J7RD76_9NEOP</name>
<evidence type="ECO:0000313" key="2">
    <source>
        <dbReference type="Proteomes" id="UP000235965"/>
    </source>
</evidence>
<dbReference type="Proteomes" id="UP000235965">
    <property type="component" value="Unassembled WGS sequence"/>
</dbReference>
<accession>A0A2J7RD76</accession>
<reference evidence="1 2" key="1">
    <citation type="submission" date="2017-12" db="EMBL/GenBank/DDBJ databases">
        <title>Hemimetabolous genomes reveal molecular basis of termite eusociality.</title>
        <authorList>
            <person name="Harrison M.C."/>
            <person name="Jongepier E."/>
            <person name="Robertson H.M."/>
            <person name="Arning N."/>
            <person name="Bitard-Feildel T."/>
            <person name="Chao H."/>
            <person name="Childers C.P."/>
            <person name="Dinh H."/>
            <person name="Doddapaneni H."/>
            <person name="Dugan S."/>
            <person name="Gowin J."/>
            <person name="Greiner C."/>
            <person name="Han Y."/>
            <person name="Hu H."/>
            <person name="Hughes D.S.T."/>
            <person name="Huylmans A.-K."/>
            <person name="Kemena C."/>
            <person name="Kremer L.P.M."/>
            <person name="Lee S.L."/>
            <person name="Lopez-Ezquerra A."/>
            <person name="Mallet L."/>
            <person name="Monroy-Kuhn J.M."/>
            <person name="Moser A."/>
            <person name="Murali S.C."/>
            <person name="Muzny D.M."/>
            <person name="Otani S."/>
            <person name="Piulachs M.-D."/>
            <person name="Poelchau M."/>
            <person name="Qu J."/>
            <person name="Schaub F."/>
            <person name="Wada-Katsumata A."/>
            <person name="Worley K.C."/>
            <person name="Xie Q."/>
            <person name="Ylla G."/>
            <person name="Poulsen M."/>
            <person name="Gibbs R.A."/>
            <person name="Schal C."/>
            <person name="Richards S."/>
            <person name="Belles X."/>
            <person name="Korb J."/>
            <person name="Bornberg-Bauer E."/>
        </authorList>
    </citation>
    <scope>NUCLEOTIDE SEQUENCE [LARGE SCALE GENOMIC DNA]</scope>
    <source>
        <tissue evidence="1">Whole body</tissue>
    </source>
</reference>